<organism evidence="3 4">
    <name type="scientific">Hondaea fermentalgiana</name>
    <dbReference type="NCBI Taxonomy" id="2315210"/>
    <lineage>
        <taxon>Eukaryota</taxon>
        <taxon>Sar</taxon>
        <taxon>Stramenopiles</taxon>
        <taxon>Bigyra</taxon>
        <taxon>Labyrinthulomycetes</taxon>
        <taxon>Thraustochytrida</taxon>
        <taxon>Thraustochytriidae</taxon>
        <taxon>Hondaea</taxon>
    </lineage>
</organism>
<dbReference type="AlphaFoldDB" id="A0A2R5GQW5"/>
<dbReference type="InParanoid" id="A0A2R5GQW5"/>
<keyword evidence="4" id="KW-1185">Reference proteome</keyword>
<evidence type="ECO:0000313" key="4">
    <source>
        <dbReference type="Proteomes" id="UP000241890"/>
    </source>
</evidence>
<reference evidence="3 4" key="1">
    <citation type="submission" date="2017-12" db="EMBL/GenBank/DDBJ databases">
        <title>Sequencing, de novo assembly and annotation of complete genome of a new Thraustochytrid species, strain FCC1311.</title>
        <authorList>
            <person name="Sedici K."/>
            <person name="Godart F."/>
            <person name="Aiese Cigliano R."/>
            <person name="Sanseverino W."/>
            <person name="Barakat M."/>
            <person name="Ortet P."/>
            <person name="Marechal E."/>
            <person name="Cagnac O."/>
            <person name="Amato A."/>
        </authorList>
    </citation>
    <scope>NUCLEOTIDE SEQUENCE [LARGE SCALE GENOMIC DNA]</scope>
</reference>
<sequence>MSGSARRSGGSGDNNMSLVVASKRQELMTAMTEFQKSQRELALASTRAGAYSVMLGLSNRAENARLARRQEELDQRLSLGERALVCLKTQVDDQGMVLAETGAQVQEQEHSIGMLERRVEGQRRHLEQLAQEYKRELAEQRQILESHRAEFGRLMLSKLKQDATLDAVIVLLSWVASKSPVVNGPVALLSMLTGSLPLVPGRPRHRKVVMASAARVAVIVFLARALRIVAARHGLHNSIGGPEVYLRQAARAVGERFPMLATTLDGSSNNACESPASRDRESESESESEGDQDKKDLTSLAESNPENEVPQASAALVSL</sequence>
<keyword evidence="1" id="KW-0175">Coiled coil</keyword>
<name>A0A2R5GQW5_9STRA</name>
<evidence type="ECO:0000256" key="2">
    <source>
        <dbReference type="SAM" id="MobiDB-lite"/>
    </source>
</evidence>
<dbReference type="EMBL" id="BEYU01000150">
    <property type="protein sequence ID" value="GBG33276.1"/>
    <property type="molecule type" value="Genomic_DNA"/>
</dbReference>
<proteinExistence type="predicted"/>
<feature type="region of interest" description="Disordered" evidence="2">
    <location>
        <begin position="264"/>
        <end position="319"/>
    </location>
</feature>
<accession>A0A2R5GQW5</accession>
<gene>
    <name evidence="3" type="ORF">FCC1311_095002</name>
</gene>
<protein>
    <submittedName>
        <fullName evidence="3">Uncharacterized protein</fullName>
    </submittedName>
</protein>
<feature type="coiled-coil region" evidence="1">
    <location>
        <begin position="112"/>
        <end position="150"/>
    </location>
</feature>
<dbReference type="Proteomes" id="UP000241890">
    <property type="component" value="Unassembled WGS sequence"/>
</dbReference>
<evidence type="ECO:0000313" key="3">
    <source>
        <dbReference type="EMBL" id="GBG33276.1"/>
    </source>
</evidence>
<evidence type="ECO:0000256" key="1">
    <source>
        <dbReference type="SAM" id="Coils"/>
    </source>
</evidence>
<comment type="caution">
    <text evidence="3">The sequence shown here is derived from an EMBL/GenBank/DDBJ whole genome shotgun (WGS) entry which is preliminary data.</text>
</comment>